<gene>
    <name evidence="10" type="ORF">MED297_16074</name>
</gene>
<dbReference type="STRING" id="314283.MED297_16074"/>
<dbReference type="Gene3D" id="1.20.1720.10">
    <property type="entry name" value="Multidrug resistance protein D"/>
    <property type="match status" value="1"/>
</dbReference>
<dbReference type="NCBIfam" id="TIGR00711">
    <property type="entry name" value="efflux_EmrB"/>
    <property type="match status" value="1"/>
</dbReference>
<name>A4BDT3_9GAMM</name>
<dbReference type="PANTHER" id="PTHR42718:SF9">
    <property type="entry name" value="MAJOR FACILITATOR SUPERFAMILY MULTIDRUG TRANSPORTER MFSC"/>
    <property type="match status" value="1"/>
</dbReference>
<feature type="transmembrane region" description="Helical" evidence="8">
    <location>
        <begin position="409"/>
        <end position="428"/>
    </location>
</feature>
<accession>A4BDT3</accession>
<dbReference type="CDD" id="cd17503">
    <property type="entry name" value="MFS_LmrB_MDR_like"/>
    <property type="match status" value="1"/>
</dbReference>
<evidence type="ECO:0000256" key="1">
    <source>
        <dbReference type="ARBA" id="ARBA00004651"/>
    </source>
</evidence>
<feature type="transmembrane region" description="Helical" evidence="8">
    <location>
        <begin position="235"/>
        <end position="256"/>
    </location>
</feature>
<proteinExistence type="inferred from homology"/>
<dbReference type="RefSeq" id="WP_008043431.1">
    <property type="nucleotide sequence ID" value="NZ_CH724150.1"/>
</dbReference>
<evidence type="ECO:0000256" key="3">
    <source>
        <dbReference type="ARBA" id="ARBA00022448"/>
    </source>
</evidence>
<dbReference type="InterPro" id="IPR020846">
    <property type="entry name" value="MFS_dom"/>
</dbReference>
<feature type="transmembrane region" description="Helical" evidence="8">
    <location>
        <begin position="369"/>
        <end position="389"/>
    </location>
</feature>
<dbReference type="PROSITE" id="PS50850">
    <property type="entry name" value="MFS"/>
    <property type="match status" value="1"/>
</dbReference>
<feature type="transmembrane region" description="Helical" evidence="8">
    <location>
        <begin position="304"/>
        <end position="327"/>
    </location>
</feature>
<dbReference type="Gene3D" id="1.20.1250.20">
    <property type="entry name" value="MFS general substrate transporter like domains"/>
    <property type="match status" value="1"/>
</dbReference>
<dbReference type="Pfam" id="PF07690">
    <property type="entry name" value="MFS_1"/>
    <property type="match status" value="2"/>
</dbReference>
<keyword evidence="3" id="KW-0813">Transport</keyword>
<evidence type="ECO:0000313" key="11">
    <source>
        <dbReference type="Proteomes" id="UP000005953"/>
    </source>
</evidence>
<dbReference type="GO" id="GO:0022857">
    <property type="term" value="F:transmembrane transporter activity"/>
    <property type="evidence" value="ECO:0007669"/>
    <property type="project" value="InterPro"/>
</dbReference>
<keyword evidence="7 8" id="KW-0472">Membrane</keyword>
<evidence type="ECO:0000256" key="7">
    <source>
        <dbReference type="ARBA" id="ARBA00023136"/>
    </source>
</evidence>
<feature type="transmembrane region" description="Helical" evidence="8">
    <location>
        <begin position="87"/>
        <end position="107"/>
    </location>
</feature>
<dbReference type="HOGENOM" id="CLU_000960_28_0_6"/>
<dbReference type="GO" id="GO:0005886">
    <property type="term" value="C:plasma membrane"/>
    <property type="evidence" value="ECO:0007669"/>
    <property type="project" value="UniProtKB-SubCell"/>
</dbReference>
<dbReference type="InterPro" id="IPR036259">
    <property type="entry name" value="MFS_trans_sf"/>
</dbReference>
<evidence type="ECO:0000313" key="10">
    <source>
        <dbReference type="EMBL" id="EAR09692.1"/>
    </source>
</evidence>
<dbReference type="EMBL" id="AAOE01000008">
    <property type="protein sequence ID" value="EAR09692.1"/>
    <property type="molecule type" value="Genomic_DNA"/>
</dbReference>
<comment type="caution">
    <text evidence="10">The sequence shown here is derived from an EMBL/GenBank/DDBJ whole genome shotgun (WGS) entry which is preliminary data.</text>
</comment>
<sequence>MSGELTLNGLSTRQGPAYKWFVTLTVVLGTISTVLTATIVNVALPDIMQALQMTPDRVQLLSTGFLAAMTGSMLLTAWFVDSYGQRLTYVLVISVFVIASIVGGFAPNSTVLILARIGQGIAAGLMQPLSMLVIFKVFPVEKRGSAMGIYGVGIVLAPALGPTLGGFLVDLFSWRYVFFVSIPFSLTGLLMAFRFLPNQTENKERLAFDWLGLFAIAAFLVTLLSAFTLGSAHGWISVTVISCAVAAVMSLLFFIWWENKCSAPLFNLSVFANVTFSNAALVGFMLGAGMYGSTFLIPLYVQSVLSYSATSAGLLLMPSGLIMGIIFPIAGRLADRSPAVITISLGLLAFALSSFLMTKAELDTSFWALAFWIVLGRIGLALVTPSLNVGSMRVLPPALLSQGSGAINFVRQLGGAFGVNLIAVYLHIRMLVHAGKMDEEFNPQLVQIPKNHSELLAYHDAFSVMAIVFALALIPAIWMHWSSRRTSRS</sequence>
<dbReference type="AlphaFoldDB" id="A4BDT3"/>
<dbReference type="SUPFAM" id="SSF103473">
    <property type="entry name" value="MFS general substrate transporter"/>
    <property type="match status" value="2"/>
</dbReference>
<keyword evidence="5 8" id="KW-0812">Transmembrane</keyword>
<keyword evidence="4" id="KW-1003">Cell membrane</keyword>
<feature type="transmembrane region" description="Helical" evidence="8">
    <location>
        <begin position="174"/>
        <end position="196"/>
    </location>
</feature>
<feature type="transmembrane region" description="Helical" evidence="8">
    <location>
        <begin position="147"/>
        <end position="168"/>
    </location>
</feature>
<dbReference type="PANTHER" id="PTHR42718">
    <property type="entry name" value="MAJOR FACILITATOR SUPERFAMILY MULTIDRUG TRANSPORTER MFSC"/>
    <property type="match status" value="1"/>
</dbReference>
<evidence type="ECO:0000256" key="2">
    <source>
        <dbReference type="ARBA" id="ARBA00008537"/>
    </source>
</evidence>
<dbReference type="PRINTS" id="PR01036">
    <property type="entry name" value="TCRTETB"/>
</dbReference>
<comment type="similarity">
    <text evidence="2">Belongs to the major facilitator superfamily. EmrB family.</text>
</comment>
<comment type="subcellular location">
    <subcellularLocation>
        <location evidence="1">Cell membrane</location>
        <topology evidence="1">Multi-pass membrane protein</topology>
    </subcellularLocation>
</comment>
<feature type="transmembrane region" description="Helical" evidence="8">
    <location>
        <begin position="339"/>
        <end position="357"/>
    </location>
</feature>
<evidence type="ECO:0000259" key="9">
    <source>
        <dbReference type="PROSITE" id="PS50850"/>
    </source>
</evidence>
<feature type="transmembrane region" description="Helical" evidence="8">
    <location>
        <begin position="20"/>
        <end position="40"/>
    </location>
</feature>
<dbReference type="Proteomes" id="UP000005953">
    <property type="component" value="Unassembled WGS sequence"/>
</dbReference>
<feature type="transmembrane region" description="Helical" evidence="8">
    <location>
        <begin position="113"/>
        <end position="135"/>
    </location>
</feature>
<protein>
    <submittedName>
        <fullName evidence="10">Permease of the major facilitator superfamily protein</fullName>
    </submittedName>
</protein>
<dbReference type="OrthoDB" id="9812221at2"/>
<reference evidence="10 11" key="1">
    <citation type="submission" date="2006-02" db="EMBL/GenBank/DDBJ databases">
        <authorList>
            <person name="Pinhassi J."/>
            <person name="Pedros-Alio C."/>
            <person name="Ferriera S."/>
            <person name="Johnson J."/>
            <person name="Kravitz S."/>
            <person name="Halpern A."/>
            <person name="Remington K."/>
            <person name="Beeson K."/>
            <person name="Tran B."/>
            <person name="Rogers Y.-H."/>
            <person name="Friedman R."/>
            <person name="Venter J.C."/>
        </authorList>
    </citation>
    <scope>NUCLEOTIDE SEQUENCE [LARGE SCALE GENOMIC DNA]</scope>
    <source>
        <strain evidence="10 11">MED297</strain>
    </source>
</reference>
<evidence type="ECO:0000256" key="4">
    <source>
        <dbReference type="ARBA" id="ARBA00022475"/>
    </source>
</evidence>
<feature type="transmembrane region" description="Helical" evidence="8">
    <location>
        <begin position="208"/>
        <end position="229"/>
    </location>
</feature>
<dbReference type="InterPro" id="IPR004638">
    <property type="entry name" value="EmrB-like"/>
</dbReference>
<organism evidence="10 11">
    <name type="scientific">Reinekea blandensis MED297</name>
    <dbReference type="NCBI Taxonomy" id="314283"/>
    <lineage>
        <taxon>Bacteria</taxon>
        <taxon>Pseudomonadati</taxon>
        <taxon>Pseudomonadota</taxon>
        <taxon>Gammaproteobacteria</taxon>
        <taxon>Oceanospirillales</taxon>
        <taxon>Saccharospirillaceae</taxon>
        <taxon>Reinekea</taxon>
    </lineage>
</organism>
<dbReference type="InterPro" id="IPR011701">
    <property type="entry name" value="MFS"/>
</dbReference>
<feature type="transmembrane region" description="Helical" evidence="8">
    <location>
        <begin position="268"/>
        <end position="292"/>
    </location>
</feature>
<evidence type="ECO:0000256" key="5">
    <source>
        <dbReference type="ARBA" id="ARBA00022692"/>
    </source>
</evidence>
<keyword evidence="6 8" id="KW-1133">Transmembrane helix</keyword>
<evidence type="ECO:0000256" key="8">
    <source>
        <dbReference type="SAM" id="Phobius"/>
    </source>
</evidence>
<keyword evidence="11" id="KW-1185">Reference proteome</keyword>
<evidence type="ECO:0000256" key="6">
    <source>
        <dbReference type="ARBA" id="ARBA00022989"/>
    </source>
</evidence>
<feature type="transmembrane region" description="Helical" evidence="8">
    <location>
        <begin position="461"/>
        <end position="481"/>
    </location>
</feature>
<feature type="transmembrane region" description="Helical" evidence="8">
    <location>
        <begin position="60"/>
        <end position="80"/>
    </location>
</feature>
<feature type="domain" description="Major facilitator superfamily (MFS) profile" evidence="9">
    <location>
        <begin position="22"/>
        <end position="484"/>
    </location>
</feature>